<organism evidence="3 4">
    <name type="scientific">Saccharothrix mutabilis subsp. mutabilis</name>
    <dbReference type="NCBI Taxonomy" id="66855"/>
    <lineage>
        <taxon>Bacteria</taxon>
        <taxon>Bacillati</taxon>
        <taxon>Actinomycetota</taxon>
        <taxon>Actinomycetes</taxon>
        <taxon>Pseudonocardiales</taxon>
        <taxon>Pseudonocardiaceae</taxon>
        <taxon>Saccharothrix</taxon>
    </lineage>
</organism>
<proteinExistence type="predicted"/>
<evidence type="ECO:0000256" key="1">
    <source>
        <dbReference type="SAM" id="MobiDB-lite"/>
    </source>
</evidence>
<keyword evidence="4" id="KW-1185">Reference proteome</keyword>
<protein>
    <recommendedName>
        <fullName evidence="5">Gram-positive cocci surface proteins LPxTG domain-containing protein</fullName>
    </recommendedName>
</protein>
<evidence type="ECO:0008006" key="5">
    <source>
        <dbReference type="Google" id="ProtNLM"/>
    </source>
</evidence>
<feature type="compositionally biased region" description="Low complexity" evidence="1">
    <location>
        <begin position="63"/>
        <end position="129"/>
    </location>
</feature>
<dbReference type="Proteomes" id="UP001500416">
    <property type="component" value="Unassembled WGS sequence"/>
</dbReference>
<keyword evidence="2" id="KW-1133">Transmembrane helix</keyword>
<dbReference type="EMBL" id="BAAABU010000018">
    <property type="protein sequence ID" value="GAA0250462.1"/>
    <property type="molecule type" value="Genomic_DNA"/>
</dbReference>
<evidence type="ECO:0000313" key="3">
    <source>
        <dbReference type="EMBL" id="GAA0250462.1"/>
    </source>
</evidence>
<reference evidence="3 4" key="1">
    <citation type="journal article" date="2019" name="Int. J. Syst. Evol. Microbiol.">
        <title>The Global Catalogue of Microorganisms (GCM) 10K type strain sequencing project: providing services to taxonomists for standard genome sequencing and annotation.</title>
        <authorList>
            <consortium name="The Broad Institute Genomics Platform"/>
            <consortium name="The Broad Institute Genome Sequencing Center for Infectious Disease"/>
            <person name="Wu L."/>
            <person name="Ma J."/>
        </authorList>
    </citation>
    <scope>NUCLEOTIDE SEQUENCE [LARGE SCALE GENOMIC DNA]</scope>
    <source>
        <strain evidence="3 4">JCM 3380</strain>
    </source>
</reference>
<comment type="caution">
    <text evidence="3">The sequence shown here is derived from an EMBL/GenBank/DDBJ whole genome shotgun (WGS) entry which is preliminary data.</text>
</comment>
<gene>
    <name evidence="3" type="ORF">GCM10010492_58290</name>
</gene>
<feature type="transmembrane region" description="Helical" evidence="2">
    <location>
        <begin position="166"/>
        <end position="185"/>
    </location>
</feature>
<keyword evidence="2" id="KW-0812">Transmembrane</keyword>
<feature type="region of interest" description="Disordered" evidence="1">
    <location>
        <begin position="36"/>
        <end position="157"/>
    </location>
</feature>
<keyword evidence="2" id="KW-0472">Membrane</keyword>
<accession>A0ABN0UH99</accession>
<sequence length="189" mass="19446">MVTIVRMRTRRFAGLTGGLALIALVAAHGIGVANATDRPEPPGVITAWADPVDEVKGEPPKPTTTTGSTSSTTTTTTDNTTTTTTPTDNTTTTTDTTTTTGTTGTTSDTTTTTPATTTTSSENTTTSTESTRRFPPLGFSREREHPPGGPHRTAALANTGFTPGTLLLVGGLLLIAGTALLTLSARRRT</sequence>
<evidence type="ECO:0000256" key="2">
    <source>
        <dbReference type="SAM" id="Phobius"/>
    </source>
</evidence>
<name>A0ABN0UH99_9PSEU</name>
<evidence type="ECO:0000313" key="4">
    <source>
        <dbReference type="Proteomes" id="UP001500416"/>
    </source>
</evidence>